<proteinExistence type="predicted"/>
<feature type="compositionally biased region" description="Low complexity" evidence="1">
    <location>
        <begin position="1"/>
        <end position="10"/>
    </location>
</feature>
<evidence type="ECO:0000313" key="2">
    <source>
        <dbReference type="EMBL" id="KAJ8936292.1"/>
    </source>
</evidence>
<accession>A0AAV8XCA8</accession>
<keyword evidence="3" id="KW-1185">Reference proteome</keyword>
<protein>
    <submittedName>
        <fullName evidence="2">Uncharacterized protein</fullName>
    </submittedName>
</protein>
<reference evidence="2" key="1">
    <citation type="journal article" date="2023" name="Insect Mol. Biol.">
        <title>Genome sequencing provides insights into the evolution of gene families encoding plant cell wall-degrading enzymes in longhorned beetles.</title>
        <authorList>
            <person name="Shin N.R."/>
            <person name="Okamura Y."/>
            <person name="Kirsch R."/>
            <person name="Pauchet Y."/>
        </authorList>
    </citation>
    <scope>NUCLEOTIDE SEQUENCE</scope>
    <source>
        <strain evidence="2">AMC_N1</strain>
    </source>
</reference>
<sequence>MFGGALTAERGIGGGGARGSGSSDKQISREDYEYVGQNLGFTNSSRPDIDIVKSIKDLTLLWYEEVAYFNNTWIADTRDRAGNA</sequence>
<gene>
    <name evidence="2" type="ORF">NQ318_001485</name>
</gene>
<name>A0AAV8XCA8_9CUCU</name>
<dbReference type="AlphaFoldDB" id="A0AAV8XCA8"/>
<comment type="caution">
    <text evidence="2">The sequence shown here is derived from an EMBL/GenBank/DDBJ whole genome shotgun (WGS) entry which is preliminary data.</text>
</comment>
<feature type="region of interest" description="Disordered" evidence="1">
    <location>
        <begin position="1"/>
        <end position="27"/>
    </location>
</feature>
<evidence type="ECO:0000256" key="1">
    <source>
        <dbReference type="SAM" id="MobiDB-lite"/>
    </source>
</evidence>
<dbReference type="EMBL" id="JAPWTK010000760">
    <property type="protein sequence ID" value="KAJ8936292.1"/>
    <property type="molecule type" value="Genomic_DNA"/>
</dbReference>
<dbReference type="Proteomes" id="UP001162162">
    <property type="component" value="Unassembled WGS sequence"/>
</dbReference>
<evidence type="ECO:0000313" key="3">
    <source>
        <dbReference type="Proteomes" id="UP001162162"/>
    </source>
</evidence>
<organism evidence="2 3">
    <name type="scientific">Aromia moschata</name>
    <dbReference type="NCBI Taxonomy" id="1265417"/>
    <lineage>
        <taxon>Eukaryota</taxon>
        <taxon>Metazoa</taxon>
        <taxon>Ecdysozoa</taxon>
        <taxon>Arthropoda</taxon>
        <taxon>Hexapoda</taxon>
        <taxon>Insecta</taxon>
        <taxon>Pterygota</taxon>
        <taxon>Neoptera</taxon>
        <taxon>Endopterygota</taxon>
        <taxon>Coleoptera</taxon>
        <taxon>Polyphaga</taxon>
        <taxon>Cucujiformia</taxon>
        <taxon>Chrysomeloidea</taxon>
        <taxon>Cerambycidae</taxon>
        <taxon>Cerambycinae</taxon>
        <taxon>Callichromatini</taxon>
        <taxon>Aromia</taxon>
    </lineage>
</organism>